<protein>
    <submittedName>
        <fullName evidence="2">Uncharacterized protein</fullName>
    </submittedName>
</protein>
<dbReference type="EMBL" id="CAUEEQ010054691">
    <property type="protein sequence ID" value="CAJ0962297.1"/>
    <property type="molecule type" value="Genomic_DNA"/>
</dbReference>
<name>A0ABN9M972_9NEOB</name>
<proteinExistence type="predicted"/>
<comment type="caution">
    <text evidence="2">The sequence shown here is derived from an EMBL/GenBank/DDBJ whole genome shotgun (WGS) entry which is preliminary data.</text>
</comment>
<organism evidence="2 3">
    <name type="scientific">Ranitomeya imitator</name>
    <name type="common">mimic poison frog</name>
    <dbReference type="NCBI Taxonomy" id="111125"/>
    <lineage>
        <taxon>Eukaryota</taxon>
        <taxon>Metazoa</taxon>
        <taxon>Chordata</taxon>
        <taxon>Craniata</taxon>
        <taxon>Vertebrata</taxon>
        <taxon>Euteleostomi</taxon>
        <taxon>Amphibia</taxon>
        <taxon>Batrachia</taxon>
        <taxon>Anura</taxon>
        <taxon>Neobatrachia</taxon>
        <taxon>Hyloidea</taxon>
        <taxon>Dendrobatidae</taxon>
        <taxon>Dendrobatinae</taxon>
        <taxon>Ranitomeya</taxon>
    </lineage>
</organism>
<accession>A0ABN9M972</accession>
<evidence type="ECO:0000313" key="3">
    <source>
        <dbReference type="Proteomes" id="UP001176940"/>
    </source>
</evidence>
<gene>
    <name evidence="2" type="ORF">RIMI_LOCUS18151662</name>
</gene>
<evidence type="ECO:0000256" key="1">
    <source>
        <dbReference type="SAM" id="MobiDB-lite"/>
    </source>
</evidence>
<dbReference type="Proteomes" id="UP001176940">
    <property type="component" value="Unassembled WGS sequence"/>
</dbReference>
<feature type="region of interest" description="Disordered" evidence="1">
    <location>
        <begin position="23"/>
        <end position="43"/>
    </location>
</feature>
<reference evidence="2" key="1">
    <citation type="submission" date="2023-07" db="EMBL/GenBank/DDBJ databases">
        <authorList>
            <person name="Stuckert A."/>
        </authorList>
    </citation>
    <scope>NUCLEOTIDE SEQUENCE</scope>
</reference>
<evidence type="ECO:0000313" key="2">
    <source>
        <dbReference type="EMBL" id="CAJ0962297.1"/>
    </source>
</evidence>
<sequence length="62" mass="6458">MNGAAGGEKLIANMTAPSDQEVKLVPGGHAYSPRDHEVHPAHPGQYKVQNCGVSHGLEQAGL</sequence>
<keyword evidence="3" id="KW-1185">Reference proteome</keyword>